<proteinExistence type="predicted"/>
<organism evidence="1">
    <name type="scientific">Singulisphaera sp. Ch08</name>
    <dbReference type="NCBI Taxonomy" id="3120278"/>
    <lineage>
        <taxon>Bacteria</taxon>
        <taxon>Pseudomonadati</taxon>
        <taxon>Planctomycetota</taxon>
        <taxon>Planctomycetia</taxon>
        <taxon>Isosphaerales</taxon>
        <taxon>Isosphaeraceae</taxon>
        <taxon>Singulisphaera</taxon>
    </lineage>
</organism>
<accession>A0AAU7CQH2</accession>
<gene>
    <name evidence="1" type="ORF">V5E97_15585</name>
</gene>
<reference evidence="1" key="1">
    <citation type="submission" date="2024-05" db="EMBL/GenBank/DDBJ databases">
        <title>Planctomycetes of the genus Singulisphaera possess chitinolytic capabilities.</title>
        <authorList>
            <person name="Ivanova A."/>
        </authorList>
    </citation>
    <scope>NUCLEOTIDE SEQUENCE</scope>
    <source>
        <strain evidence="1">Ch08T</strain>
    </source>
</reference>
<dbReference type="RefSeq" id="WP_406700243.1">
    <property type="nucleotide sequence ID" value="NZ_CP155447.1"/>
</dbReference>
<evidence type="ECO:0000313" key="1">
    <source>
        <dbReference type="EMBL" id="XBH07406.1"/>
    </source>
</evidence>
<sequence length="123" mass="13418">MKMQPDGGGPRKLRAAIIGFGLDSQDNEQRLSTGETCLLVGGSAETHAEMLETILRLESELDRLGQDLADVTPNELADIAWRIDSPELHDIAVRLKTGLRSSGRAFHDHTAEELTNLSSPIDL</sequence>
<protein>
    <submittedName>
        <fullName evidence="1">Uncharacterized protein</fullName>
    </submittedName>
</protein>
<name>A0AAU7CQH2_9BACT</name>
<dbReference type="EMBL" id="CP155447">
    <property type="protein sequence ID" value="XBH07406.1"/>
    <property type="molecule type" value="Genomic_DNA"/>
</dbReference>
<dbReference type="AlphaFoldDB" id="A0AAU7CQH2"/>